<dbReference type="GO" id="GO:0015171">
    <property type="term" value="F:amino acid transmembrane transporter activity"/>
    <property type="evidence" value="ECO:0007669"/>
    <property type="project" value="TreeGrafter"/>
</dbReference>
<dbReference type="eggNOG" id="COG1280">
    <property type="taxonomic scope" value="Bacteria"/>
</dbReference>
<proteinExistence type="predicted"/>
<dbReference type="EMBL" id="AMZN01000115">
    <property type="protein sequence ID" value="ELR68428.1"/>
    <property type="molecule type" value="Genomic_DNA"/>
</dbReference>
<evidence type="ECO:0000256" key="3">
    <source>
        <dbReference type="ARBA" id="ARBA00022692"/>
    </source>
</evidence>
<keyword evidence="5 6" id="KW-0472">Membrane</keyword>
<comment type="subcellular location">
    <subcellularLocation>
        <location evidence="1">Cell membrane</location>
        <topology evidence="1">Multi-pass membrane protein</topology>
    </subcellularLocation>
</comment>
<dbReference type="InterPro" id="IPR001123">
    <property type="entry name" value="LeuE-type"/>
</dbReference>
<dbReference type="PATRIC" id="fig|1237149.3.peg.5512"/>
<protein>
    <submittedName>
        <fullName evidence="7">RhtB family transporter</fullName>
    </submittedName>
</protein>
<dbReference type="STRING" id="1237149.C900_00396"/>
<dbReference type="Pfam" id="PF01810">
    <property type="entry name" value="LysE"/>
    <property type="match status" value="1"/>
</dbReference>
<evidence type="ECO:0000256" key="1">
    <source>
        <dbReference type="ARBA" id="ARBA00004651"/>
    </source>
</evidence>
<feature type="transmembrane region" description="Helical" evidence="6">
    <location>
        <begin position="147"/>
        <end position="171"/>
    </location>
</feature>
<evidence type="ECO:0000256" key="6">
    <source>
        <dbReference type="SAM" id="Phobius"/>
    </source>
</evidence>
<dbReference type="RefSeq" id="WP_009583313.1">
    <property type="nucleotide sequence ID" value="NZ_AMZN01000115.1"/>
</dbReference>
<organism evidence="7 8">
    <name type="scientific">Fulvivirga imtechensis AK7</name>
    <dbReference type="NCBI Taxonomy" id="1237149"/>
    <lineage>
        <taxon>Bacteria</taxon>
        <taxon>Pseudomonadati</taxon>
        <taxon>Bacteroidota</taxon>
        <taxon>Cytophagia</taxon>
        <taxon>Cytophagales</taxon>
        <taxon>Fulvivirgaceae</taxon>
        <taxon>Fulvivirga</taxon>
    </lineage>
</organism>
<feature type="transmembrane region" description="Helical" evidence="6">
    <location>
        <begin position="41"/>
        <end position="65"/>
    </location>
</feature>
<feature type="transmembrane region" description="Helical" evidence="6">
    <location>
        <begin position="6"/>
        <end position="29"/>
    </location>
</feature>
<dbReference type="PANTHER" id="PTHR30086:SF20">
    <property type="entry name" value="ARGININE EXPORTER PROTEIN ARGO-RELATED"/>
    <property type="match status" value="1"/>
</dbReference>
<feature type="transmembrane region" description="Helical" evidence="6">
    <location>
        <begin position="191"/>
        <end position="210"/>
    </location>
</feature>
<feature type="transmembrane region" description="Helical" evidence="6">
    <location>
        <begin position="113"/>
        <end position="135"/>
    </location>
</feature>
<keyword evidence="8" id="KW-1185">Reference proteome</keyword>
<evidence type="ECO:0000313" key="7">
    <source>
        <dbReference type="EMBL" id="ELR68428.1"/>
    </source>
</evidence>
<keyword evidence="2" id="KW-1003">Cell membrane</keyword>
<dbReference type="OrthoDB" id="9784202at2"/>
<dbReference type="PIRSF" id="PIRSF006324">
    <property type="entry name" value="LeuE"/>
    <property type="match status" value="1"/>
</dbReference>
<keyword evidence="4 6" id="KW-1133">Transmembrane helix</keyword>
<name>L8JJK8_9BACT</name>
<reference evidence="7 8" key="1">
    <citation type="submission" date="2012-12" db="EMBL/GenBank/DDBJ databases">
        <title>Genome assembly of Fulvivirga imtechensis AK7.</title>
        <authorList>
            <person name="Nupur N."/>
            <person name="Khatri I."/>
            <person name="Kumar R."/>
            <person name="Subramanian S."/>
            <person name="Pinnaka A."/>
        </authorList>
    </citation>
    <scope>NUCLEOTIDE SEQUENCE [LARGE SCALE GENOMIC DNA]</scope>
    <source>
        <strain evidence="7 8">AK7</strain>
    </source>
</reference>
<evidence type="ECO:0000256" key="4">
    <source>
        <dbReference type="ARBA" id="ARBA00022989"/>
    </source>
</evidence>
<sequence length="213" mass="22842">MFEASQLITFIIASIILLVIPGPAIFFIVAKSIDQGRTAGIVSVLGIQLGTLFHIGAASLGISAILVTSALAFSLVKYAGAAYLIYLGVKALISKNDTTGLNVEVKKQKLNKVFFQGMIVNVLNPKTALFFFAFLPQFINPAAGSPTVQIFTLGLLFIILSIVSDGIYAMLAGSIKGFLHRNPVRIKIQKYISGVIYIILGLVTLVAEPVRNK</sequence>
<dbReference type="GO" id="GO:0005886">
    <property type="term" value="C:plasma membrane"/>
    <property type="evidence" value="ECO:0007669"/>
    <property type="project" value="UniProtKB-SubCell"/>
</dbReference>
<evidence type="ECO:0000256" key="2">
    <source>
        <dbReference type="ARBA" id="ARBA00022475"/>
    </source>
</evidence>
<dbReference type="PANTHER" id="PTHR30086">
    <property type="entry name" value="ARGININE EXPORTER PROTEIN ARGO"/>
    <property type="match status" value="1"/>
</dbReference>
<evidence type="ECO:0000313" key="8">
    <source>
        <dbReference type="Proteomes" id="UP000011135"/>
    </source>
</evidence>
<evidence type="ECO:0000256" key="5">
    <source>
        <dbReference type="ARBA" id="ARBA00023136"/>
    </source>
</evidence>
<accession>L8JJK8</accession>
<comment type="caution">
    <text evidence="7">The sequence shown here is derived from an EMBL/GenBank/DDBJ whole genome shotgun (WGS) entry which is preliminary data.</text>
</comment>
<gene>
    <name evidence="7" type="ORF">C900_00396</name>
</gene>
<keyword evidence="3 6" id="KW-0812">Transmembrane</keyword>
<dbReference type="AlphaFoldDB" id="L8JJK8"/>
<dbReference type="Proteomes" id="UP000011135">
    <property type="component" value="Unassembled WGS sequence"/>
</dbReference>